<dbReference type="Proteomes" id="UP001642484">
    <property type="component" value="Unassembled WGS sequence"/>
</dbReference>
<dbReference type="EMBL" id="CAXAMN010026270">
    <property type="protein sequence ID" value="CAK9101763.1"/>
    <property type="molecule type" value="Genomic_DNA"/>
</dbReference>
<organism evidence="2 3">
    <name type="scientific">Durusdinium trenchii</name>
    <dbReference type="NCBI Taxonomy" id="1381693"/>
    <lineage>
        <taxon>Eukaryota</taxon>
        <taxon>Sar</taxon>
        <taxon>Alveolata</taxon>
        <taxon>Dinophyceae</taxon>
        <taxon>Suessiales</taxon>
        <taxon>Symbiodiniaceae</taxon>
        <taxon>Durusdinium</taxon>
    </lineage>
</organism>
<accession>A0ABP0RMC1</accession>
<feature type="signal peptide" evidence="1">
    <location>
        <begin position="1"/>
        <end position="16"/>
    </location>
</feature>
<keyword evidence="3" id="KW-1185">Reference proteome</keyword>
<proteinExistence type="predicted"/>
<name>A0ABP0RMC1_9DINO</name>
<evidence type="ECO:0000256" key="1">
    <source>
        <dbReference type="SAM" id="SignalP"/>
    </source>
</evidence>
<evidence type="ECO:0000313" key="3">
    <source>
        <dbReference type="Proteomes" id="UP001642484"/>
    </source>
</evidence>
<evidence type="ECO:0000313" key="2">
    <source>
        <dbReference type="EMBL" id="CAK9101763.1"/>
    </source>
</evidence>
<feature type="chain" id="PRO_5045944386" evidence="1">
    <location>
        <begin position="17"/>
        <end position="191"/>
    </location>
</feature>
<keyword evidence="1" id="KW-0732">Signal</keyword>
<gene>
    <name evidence="2" type="ORF">CCMP2556_LOCUS47964</name>
</gene>
<sequence>MNAPMVLLSLCSMVFSLPHLKWDEPIDHLELFAGVCSISRGEWEERRSAIAMDLKFGAEQDILSNVGFCNMVYQVLNLRKPEAVDFNDFVDRTWKPPNKKKLVVKYKDSKGKNRVKGSGALKASEAYPRMLGKGVARVTTRYRMRHHREARQFLRAALRDDRAAAESSSRVNKFWVDQANLTPVLAYLGQQ</sequence>
<comment type="caution">
    <text evidence="2">The sequence shown here is derived from an EMBL/GenBank/DDBJ whole genome shotgun (WGS) entry which is preliminary data.</text>
</comment>
<reference evidence="2 3" key="1">
    <citation type="submission" date="2024-02" db="EMBL/GenBank/DDBJ databases">
        <authorList>
            <person name="Chen Y."/>
            <person name="Shah S."/>
            <person name="Dougan E. K."/>
            <person name="Thang M."/>
            <person name="Chan C."/>
        </authorList>
    </citation>
    <scope>NUCLEOTIDE SEQUENCE [LARGE SCALE GENOMIC DNA]</scope>
</reference>
<protein>
    <submittedName>
        <fullName evidence="2">Uncharacterized protein</fullName>
    </submittedName>
</protein>